<dbReference type="AlphaFoldDB" id="A0A0F9FP63"/>
<comment type="caution">
    <text evidence="1">The sequence shown here is derived from an EMBL/GenBank/DDBJ whole genome shotgun (WGS) entry which is preliminary data.</text>
</comment>
<protein>
    <submittedName>
        <fullName evidence="1">Uncharacterized protein</fullName>
    </submittedName>
</protein>
<dbReference type="EMBL" id="LAZR01020618">
    <property type="protein sequence ID" value="KKL88244.1"/>
    <property type="molecule type" value="Genomic_DNA"/>
</dbReference>
<proteinExistence type="predicted"/>
<reference evidence="1" key="1">
    <citation type="journal article" date="2015" name="Nature">
        <title>Complex archaea that bridge the gap between prokaryotes and eukaryotes.</title>
        <authorList>
            <person name="Spang A."/>
            <person name="Saw J.H."/>
            <person name="Jorgensen S.L."/>
            <person name="Zaremba-Niedzwiedzka K."/>
            <person name="Martijn J."/>
            <person name="Lind A.E."/>
            <person name="van Eijk R."/>
            <person name="Schleper C."/>
            <person name="Guy L."/>
            <person name="Ettema T.J."/>
        </authorList>
    </citation>
    <scope>NUCLEOTIDE SEQUENCE</scope>
</reference>
<evidence type="ECO:0000313" key="1">
    <source>
        <dbReference type="EMBL" id="KKL88244.1"/>
    </source>
</evidence>
<organism evidence="1">
    <name type="scientific">marine sediment metagenome</name>
    <dbReference type="NCBI Taxonomy" id="412755"/>
    <lineage>
        <taxon>unclassified sequences</taxon>
        <taxon>metagenomes</taxon>
        <taxon>ecological metagenomes</taxon>
    </lineage>
</organism>
<accession>A0A0F9FP63</accession>
<name>A0A0F9FP63_9ZZZZ</name>
<gene>
    <name evidence="1" type="ORF">LCGC14_1926620</name>
</gene>
<sequence length="107" mass="12479">MKLLRRLREWLFAEKKVYERRELRFVLHGTRGFGASPILPLDDKNHELTFRLRGNEKELNIVTLFDGRVFEKFVDGEGNDVAYDIPRGKTPTATARWSDIDITEGTK</sequence>